<evidence type="ECO:0000313" key="2">
    <source>
        <dbReference type="Proteomes" id="UP001304769"/>
    </source>
</evidence>
<dbReference type="RefSeq" id="WP_323280836.1">
    <property type="nucleotide sequence ID" value="NZ_JAYGGQ010000019.1"/>
</dbReference>
<keyword evidence="2" id="KW-1185">Reference proteome</keyword>
<reference evidence="1 2" key="1">
    <citation type="submission" date="2023-12" db="EMBL/GenBank/DDBJ databases">
        <title>Sinomonas terricola sp. nov, isolated from litchi orchard soil in Guangdong, PR China.</title>
        <authorList>
            <person name="Jiaxin W."/>
            <person name="Yang Z."/>
            <person name="Honghui Z."/>
        </authorList>
    </citation>
    <scope>NUCLEOTIDE SEQUENCE [LARGE SCALE GENOMIC DNA]</scope>
    <source>
        <strain evidence="1 2">JGH33</strain>
    </source>
</reference>
<sequence>MTFVEETRSVLTVDTREPVTAPVLVNYHMNGGYDWMEEVTKRGWDTPGMWGAEGWDLGQWPYIIVATRTLDTDDSGPLYACATYTEGDVECRWFRQQPRCWEAISAEAHACWKRREASGPHNLPEHAADLPDDLRRPFTGFLD</sequence>
<accession>A0ABU5TBW3</accession>
<organism evidence="1 2">
    <name type="scientific">Sinomonas terricola</name>
    <dbReference type="NCBI Taxonomy" id="3110330"/>
    <lineage>
        <taxon>Bacteria</taxon>
        <taxon>Bacillati</taxon>
        <taxon>Actinomycetota</taxon>
        <taxon>Actinomycetes</taxon>
        <taxon>Micrococcales</taxon>
        <taxon>Micrococcaceae</taxon>
        <taxon>Sinomonas</taxon>
    </lineage>
</organism>
<protein>
    <submittedName>
        <fullName evidence="1">Uncharacterized protein</fullName>
    </submittedName>
</protein>
<dbReference type="Proteomes" id="UP001304769">
    <property type="component" value="Unassembled WGS sequence"/>
</dbReference>
<dbReference type="EMBL" id="JAYGGQ010000019">
    <property type="protein sequence ID" value="MEA5456926.1"/>
    <property type="molecule type" value="Genomic_DNA"/>
</dbReference>
<gene>
    <name evidence="1" type="ORF">SPF06_19560</name>
</gene>
<name>A0ABU5TBW3_9MICC</name>
<comment type="caution">
    <text evidence="1">The sequence shown here is derived from an EMBL/GenBank/DDBJ whole genome shotgun (WGS) entry which is preliminary data.</text>
</comment>
<evidence type="ECO:0000313" key="1">
    <source>
        <dbReference type="EMBL" id="MEA5456926.1"/>
    </source>
</evidence>
<proteinExistence type="predicted"/>